<comment type="caution">
    <text evidence="1">The sequence shown here is derived from an EMBL/GenBank/DDBJ whole genome shotgun (WGS) entry which is preliminary data.</text>
</comment>
<dbReference type="EMBL" id="QTSX02005219">
    <property type="protein sequence ID" value="KAJ9060261.1"/>
    <property type="molecule type" value="Genomic_DNA"/>
</dbReference>
<evidence type="ECO:0000313" key="1">
    <source>
        <dbReference type="EMBL" id="KAJ9060261.1"/>
    </source>
</evidence>
<protein>
    <submittedName>
        <fullName evidence="1">Uncharacterized protein</fullName>
    </submittedName>
</protein>
<dbReference type="Proteomes" id="UP001165960">
    <property type="component" value="Unassembled WGS sequence"/>
</dbReference>
<sequence length="157" mass="17462">MKGSSTALEAIQQCGHQVSVYPAGHANVHLEDFVFFNIGDTLWECHPQAFNNLYLGVLDHNFLFGHQIVADLFAQMVFHVNMGNQSHKDKRLPPRATATYQPIQPMTDEEYNERYMAVITCNPPASTPATNGNSAHVDTKNVNSGHVDTLLTWPLLA</sequence>
<gene>
    <name evidence="1" type="ORF">DSO57_1032740</name>
</gene>
<keyword evidence="2" id="KW-1185">Reference proteome</keyword>
<name>A0ACC2SDP9_9FUNG</name>
<accession>A0ACC2SDP9</accession>
<evidence type="ECO:0000313" key="2">
    <source>
        <dbReference type="Proteomes" id="UP001165960"/>
    </source>
</evidence>
<organism evidence="1 2">
    <name type="scientific">Entomophthora muscae</name>
    <dbReference type="NCBI Taxonomy" id="34485"/>
    <lineage>
        <taxon>Eukaryota</taxon>
        <taxon>Fungi</taxon>
        <taxon>Fungi incertae sedis</taxon>
        <taxon>Zoopagomycota</taxon>
        <taxon>Entomophthoromycotina</taxon>
        <taxon>Entomophthoromycetes</taxon>
        <taxon>Entomophthorales</taxon>
        <taxon>Entomophthoraceae</taxon>
        <taxon>Entomophthora</taxon>
    </lineage>
</organism>
<reference evidence="1" key="1">
    <citation type="submission" date="2022-04" db="EMBL/GenBank/DDBJ databases">
        <title>Genome of the entomopathogenic fungus Entomophthora muscae.</title>
        <authorList>
            <person name="Elya C."/>
            <person name="Lovett B.R."/>
            <person name="Lee E."/>
            <person name="Macias A.M."/>
            <person name="Hajek A.E."/>
            <person name="De Bivort B.L."/>
            <person name="Kasson M.T."/>
            <person name="De Fine Licht H.H."/>
            <person name="Stajich J.E."/>
        </authorList>
    </citation>
    <scope>NUCLEOTIDE SEQUENCE</scope>
    <source>
        <strain evidence="1">Berkeley</strain>
    </source>
</reference>
<proteinExistence type="predicted"/>